<feature type="compositionally biased region" description="Basic and acidic residues" evidence="1">
    <location>
        <begin position="176"/>
        <end position="188"/>
    </location>
</feature>
<dbReference type="RefSeq" id="XP_004334196.1">
    <property type="nucleotide sequence ID" value="XM_004334148.1"/>
</dbReference>
<evidence type="ECO:0000313" key="2">
    <source>
        <dbReference type="EMBL" id="ELR12183.1"/>
    </source>
</evidence>
<dbReference type="EMBL" id="KB008126">
    <property type="protein sequence ID" value="ELR12183.1"/>
    <property type="molecule type" value="Genomic_DNA"/>
</dbReference>
<feature type="compositionally biased region" description="Gly residues" evidence="1">
    <location>
        <begin position="39"/>
        <end position="55"/>
    </location>
</feature>
<dbReference type="KEGG" id="acan:ACA1_040190"/>
<evidence type="ECO:0000313" key="3">
    <source>
        <dbReference type="Proteomes" id="UP000011083"/>
    </source>
</evidence>
<reference evidence="2 3" key="1">
    <citation type="journal article" date="2013" name="Genome Biol.">
        <title>Genome of Acanthamoeba castellanii highlights extensive lateral gene transfer and early evolution of tyrosine kinase signaling.</title>
        <authorList>
            <person name="Clarke M."/>
            <person name="Lohan A.J."/>
            <person name="Liu B."/>
            <person name="Lagkouvardos I."/>
            <person name="Roy S."/>
            <person name="Zafar N."/>
            <person name="Bertelli C."/>
            <person name="Schilde C."/>
            <person name="Kianianmomeni A."/>
            <person name="Burglin T.R."/>
            <person name="Frech C."/>
            <person name="Turcotte B."/>
            <person name="Kopec K.O."/>
            <person name="Synnott J.M."/>
            <person name="Choo C."/>
            <person name="Paponov I."/>
            <person name="Finkler A."/>
            <person name="Soon Heng Tan C."/>
            <person name="Hutchins A.P."/>
            <person name="Weinmeier T."/>
            <person name="Rattei T."/>
            <person name="Chu J.S."/>
            <person name="Gimenez G."/>
            <person name="Irimia M."/>
            <person name="Rigden D.J."/>
            <person name="Fitzpatrick D.A."/>
            <person name="Lorenzo-Morales J."/>
            <person name="Bateman A."/>
            <person name="Chiu C.H."/>
            <person name="Tang P."/>
            <person name="Hegemann P."/>
            <person name="Fromm H."/>
            <person name="Raoult D."/>
            <person name="Greub G."/>
            <person name="Miranda-Saavedra D."/>
            <person name="Chen N."/>
            <person name="Nash P."/>
            <person name="Ginger M.L."/>
            <person name="Horn M."/>
            <person name="Schaap P."/>
            <person name="Caler L."/>
            <person name="Loftus B."/>
        </authorList>
    </citation>
    <scope>NUCLEOTIDE SEQUENCE [LARGE SCALE GENOMIC DNA]</scope>
    <source>
        <strain evidence="2 3">Neff</strain>
    </source>
</reference>
<organism evidence="2 3">
    <name type="scientific">Acanthamoeba castellanii (strain ATCC 30010 / Neff)</name>
    <dbReference type="NCBI Taxonomy" id="1257118"/>
    <lineage>
        <taxon>Eukaryota</taxon>
        <taxon>Amoebozoa</taxon>
        <taxon>Discosea</taxon>
        <taxon>Longamoebia</taxon>
        <taxon>Centramoebida</taxon>
        <taxon>Acanthamoebidae</taxon>
        <taxon>Acanthamoeba</taxon>
    </lineage>
</organism>
<keyword evidence="3" id="KW-1185">Reference proteome</keyword>
<protein>
    <submittedName>
        <fullName evidence="2">Uncharacterized protein</fullName>
    </submittedName>
</protein>
<dbReference type="GeneID" id="14912670"/>
<sequence length="389" mass="42844">MQAGKRKMPGGGKAPASSAASGSTQQHPRRFVRAERRGGSGAGRGGGRGGGGGNRAGSRAGPAGGGGALTDPKLKDKYLDFYRTLSPTIKKVTGRVLHSMPKPQLLTKEKAQKRTEEEIDVDLPDEAKSTPSKKKQKKSVSITETKEERRSGKKRKLALDEEGENGRALLVSITGEGEKKKKDEAEHQNKKRKLDLIACDEKQEEEEVPEKPWLTSITLYMDSPQSRLSSPIKVVRREVAWPTEHVVLPRSQAQVRLVLQKHSKGHWGPIPMSPSLTLVVEKLAKTGIMSVGQMHSYNFWLKTQQATVCHRKVAQQAPHLAQLYGSGQSIVELSAKFDLPPVSLFRAIISARDNLSKIELKRAMSEESDLDERDRLELAKAREADMITT</sequence>
<name>L8GHG4_ACACF</name>
<evidence type="ECO:0000256" key="1">
    <source>
        <dbReference type="SAM" id="MobiDB-lite"/>
    </source>
</evidence>
<gene>
    <name evidence="2" type="ORF">ACA1_040190</name>
</gene>
<proteinExistence type="predicted"/>
<feature type="compositionally biased region" description="Low complexity" evidence="1">
    <location>
        <begin position="14"/>
        <end position="23"/>
    </location>
</feature>
<dbReference type="VEuPathDB" id="AmoebaDB:ACA1_040190"/>
<feature type="region of interest" description="Disordered" evidence="1">
    <location>
        <begin position="171"/>
        <end position="190"/>
    </location>
</feature>
<accession>L8GHG4</accession>
<dbReference type="AlphaFoldDB" id="L8GHG4"/>
<feature type="non-terminal residue" evidence="2">
    <location>
        <position position="1"/>
    </location>
</feature>
<feature type="region of interest" description="Disordered" evidence="1">
    <location>
        <begin position="93"/>
        <end position="161"/>
    </location>
</feature>
<feature type="region of interest" description="Disordered" evidence="1">
    <location>
        <begin position="1"/>
        <end position="73"/>
    </location>
</feature>
<feature type="compositionally biased region" description="Basic and acidic residues" evidence="1">
    <location>
        <begin position="107"/>
        <end position="116"/>
    </location>
</feature>
<dbReference type="Proteomes" id="UP000011083">
    <property type="component" value="Unassembled WGS sequence"/>
</dbReference>